<dbReference type="GO" id="GO:0005524">
    <property type="term" value="F:ATP binding"/>
    <property type="evidence" value="ECO:0007669"/>
    <property type="project" value="UniProtKB-KW"/>
</dbReference>
<feature type="binding site" evidence="12">
    <location>
        <position position="225"/>
    </location>
    <ligand>
        <name>UTP</name>
        <dbReference type="ChEBI" id="CHEBI:46398"/>
    </ligand>
</feature>
<dbReference type="NCBIfam" id="NF003792">
    <property type="entry name" value="PRK05380.1"/>
    <property type="match status" value="1"/>
</dbReference>
<evidence type="ECO:0000256" key="12">
    <source>
        <dbReference type="HAMAP-Rule" id="MF_01227"/>
    </source>
</evidence>
<dbReference type="Gene3D" id="3.40.50.300">
    <property type="entry name" value="P-loop containing nucleotide triphosphate hydrolases"/>
    <property type="match status" value="1"/>
</dbReference>
<feature type="binding site" evidence="12">
    <location>
        <begin position="149"/>
        <end position="151"/>
    </location>
    <ligand>
        <name>CTP</name>
        <dbReference type="ChEBI" id="CHEBI:37563"/>
        <note>allosteric inhibitor</note>
    </ligand>
</feature>
<evidence type="ECO:0000259" key="13">
    <source>
        <dbReference type="Pfam" id="PF00117"/>
    </source>
</evidence>
<dbReference type="PANTHER" id="PTHR11550">
    <property type="entry name" value="CTP SYNTHASE"/>
    <property type="match status" value="1"/>
</dbReference>
<dbReference type="EC" id="6.3.4.2" evidence="12"/>
<dbReference type="EMBL" id="CCNE01000002">
    <property type="protein sequence ID" value="CDX49354.1"/>
    <property type="molecule type" value="Genomic_DNA"/>
</dbReference>
<feature type="binding site" evidence="12">
    <location>
        <position position="356"/>
    </location>
    <ligand>
        <name>L-glutamine</name>
        <dbReference type="ChEBI" id="CHEBI:58359"/>
    </ligand>
</feature>
<dbReference type="FunFam" id="3.40.50.300:FF:000009">
    <property type="entry name" value="CTP synthase"/>
    <property type="match status" value="1"/>
</dbReference>
<keyword evidence="8 12" id="KW-0315">Glutamine amidotransferase</keyword>
<dbReference type="FunFam" id="3.40.50.880:FF:000002">
    <property type="entry name" value="CTP synthase"/>
    <property type="match status" value="1"/>
</dbReference>
<dbReference type="Pfam" id="PF00117">
    <property type="entry name" value="GATase"/>
    <property type="match status" value="1"/>
</dbReference>
<keyword evidence="5 12" id="KW-0547">Nucleotide-binding</keyword>
<dbReference type="GO" id="GO:0003883">
    <property type="term" value="F:CTP synthase activity"/>
    <property type="evidence" value="ECO:0007669"/>
    <property type="project" value="UniProtKB-UniRule"/>
</dbReference>
<feature type="binding site" evidence="12">
    <location>
        <position position="16"/>
    </location>
    <ligand>
        <name>CTP</name>
        <dbReference type="ChEBI" id="CHEBI:37563"/>
        <note>allosteric inhibitor</note>
    </ligand>
</feature>
<evidence type="ECO:0000256" key="1">
    <source>
        <dbReference type="ARBA" id="ARBA00005171"/>
    </source>
</evidence>
<feature type="active site" evidence="12">
    <location>
        <position position="519"/>
    </location>
</feature>
<dbReference type="GO" id="GO:0019856">
    <property type="term" value="P:pyrimidine nucleobase biosynthetic process"/>
    <property type="evidence" value="ECO:0007669"/>
    <property type="project" value="TreeGrafter"/>
</dbReference>
<feature type="binding site" evidence="12">
    <location>
        <position position="57"/>
    </location>
    <ligand>
        <name>L-glutamine</name>
        <dbReference type="ChEBI" id="CHEBI:58359"/>
    </ligand>
</feature>
<dbReference type="GO" id="GO:0046872">
    <property type="term" value="F:metal ion binding"/>
    <property type="evidence" value="ECO:0007669"/>
    <property type="project" value="UniProtKB-KW"/>
</dbReference>
<feature type="binding site" evidence="12">
    <location>
        <position position="472"/>
    </location>
    <ligand>
        <name>L-glutamine</name>
        <dbReference type="ChEBI" id="CHEBI:58359"/>
    </ligand>
</feature>
<evidence type="ECO:0000256" key="11">
    <source>
        <dbReference type="ARBA" id="ARBA00059148"/>
    </source>
</evidence>
<dbReference type="EMBL" id="CCMZ01000008">
    <property type="protein sequence ID" value="CDX14871.1"/>
    <property type="molecule type" value="Genomic_DNA"/>
</dbReference>
<protein>
    <recommendedName>
        <fullName evidence="12">CTP synthase</fullName>
        <ecNumber evidence="12">6.3.4.2</ecNumber>
    </recommendedName>
    <alternativeName>
        <fullName evidence="12">Cytidine 5'-triphosphate synthase</fullName>
    </alternativeName>
    <alternativeName>
        <fullName evidence="12">Cytidine triphosphate synthetase</fullName>
        <shortName evidence="12">CTP synthetase</shortName>
        <shortName evidence="12">CTPS</shortName>
    </alternativeName>
    <alternativeName>
        <fullName evidence="12">UTP--ammonia ligase</fullName>
    </alternativeName>
</protein>
<feature type="binding site" evidence="12">
    <location>
        <position position="142"/>
    </location>
    <ligand>
        <name>Mg(2+)</name>
        <dbReference type="ChEBI" id="CHEBI:18420"/>
    </ligand>
</feature>
<dbReference type="UniPathway" id="UPA00159">
    <property type="reaction ID" value="UER00277"/>
</dbReference>
<comment type="catalytic activity">
    <reaction evidence="10 12">
        <text>UTP + L-glutamine + ATP + H2O = CTP + L-glutamate + ADP + phosphate + 2 H(+)</text>
        <dbReference type="Rhea" id="RHEA:26426"/>
        <dbReference type="ChEBI" id="CHEBI:15377"/>
        <dbReference type="ChEBI" id="CHEBI:15378"/>
        <dbReference type="ChEBI" id="CHEBI:29985"/>
        <dbReference type="ChEBI" id="CHEBI:30616"/>
        <dbReference type="ChEBI" id="CHEBI:37563"/>
        <dbReference type="ChEBI" id="CHEBI:43474"/>
        <dbReference type="ChEBI" id="CHEBI:46398"/>
        <dbReference type="ChEBI" id="CHEBI:58359"/>
        <dbReference type="ChEBI" id="CHEBI:456216"/>
        <dbReference type="EC" id="6.3.4.2"/>
    </reaction>
</comment>
<dbReference type="PANTHER" id="PTHR11550:SF0">
    <property type="entry name" value="CTP SYNTHASE-RELATED"/>
    <property type="match status" value="1"/>
</dbReference>
<feature type="binding site" evidence="12">
    <location>
        <begin position="384"/>
        <end position="387"/>
    </location>
    <ligand>
        <name>L-glutamine</name>
        <dbReference type="ChEBI" id="CHEBI:58359"/>
    </ligand>
</feature>
<dbReference type="CDD" id="cd01746">
    <property type="entry name" value="GATase1_CTP_Synthase"/>
    <property type="match status" value="1"/>
</dbReference>
<feature type="binding site" evidence="12">
    <location>
        <position position="74"/>
    </location>
    <ligand>
        <name>Mg(2+)</name>
        <dbReference type="ChEBI" id="CHEBI:18420"/>
    </ligand>
</feature>
<feature type="binding site" evidence="12">
    <location>
        <begin position="189"/>
        <end position="194"/>
    </location>
    <ligand>
        <name>CTP</name>
        <dbReference type="ChEBI" id="CHEBI:37563"/>
        <note>allosteric inhibitor</note>
    </ligand>
</feature>
<feature type="active site" description="Nucleophile; for glutamine hydrolysis" evidence="12">
    <location>
        <position position="383"/>
    </location>
</feature>
<dbReference type="CDD" id="cd03113">
    <property type="entry name" value="CTPS_N"/>
    <property type="match status" value="1"/>
</dbReference>
<keyword evidence="9 12" id="KW-0665">Pyrimidine biosynthesis</keyword>
<dbReference type="NCBIfam" id="TIGR00337">
    <property type="entry name" value="PyrG"/>
    <property type="match status" value="1"/>
</dbReference>
<name>A0A090DGG9_MESPL</name>
<dbReference type="InterPro" id="IPR017456">
    <property type="entry name" value="CTP_synthase_N"/>
</dbReference>
<dbReference type="InterPro" id="IPR017926">
    <property type="entry name" value="GATASE"/>
</dbReference>
<dbReference type="InterPro" id="IPR004468">
    <property type="entry name" value="CTP_synthase"/>
</dbReference>
<evidence type="ECO:0000313" key="18">
    <source>
        <dbReference type="Proteomes" id="UP000046122"/>
    </source>
</evidence>
<dbReference type="GO" id="GO:0005829">
    <property type="term" value="C:cytosol"/>
    <property type="evidence" value="ECO:0007669"/>
    <property type="project" value="TreeGrafter"/>
</dbReference>
<dbReference type="SUPFAM" id="SSF52317">
    <property type="entry name" value="Class I glutamine amidotransferase-like"/>
    <property type="match status" value="1"/>
</dbReference>
<feature type="binding site" evidence="12">
    <location>
        <position position="74"/>
    </location>
    <ligand>
        <name>ATP</name>
        <dbReference type="ChEBI" id="CHEBI:30616"/>
    </ligand>
</feature>
<dbReference type="Pfam" id="PF06418">
    <property type="entry name" value="CTP_synth_N"/>
    <property type="match status" value="1"/>
</dbReference>
<feature type="domain" description="CTP synthase N-terminal" evidence="14">
    <location>
        <begin position="6"/>
        <end position="267"/>
    </location>
</feature>
<reference evidence="17" key="1">
    <citation type="submission" date="2014-08" db="EMBL/GenBank/DDBJ databases">
        <authorList>
            <person name="Moulin L."/>
        </authorList>
    </citation>
    <scope>NUCLEOTIDE SEQUENCE [LARGE SCALE GENOMIC DNA]</scope>
</reference>
<evidence type="ECO:0000256" key="9">
    <source>
        <dbReference type="ARBA" id="ARBA00022975"/>
    </source>
</evidence>
<evidence type="ECO:0000256" key="7">
    <source>
        <dbReference type="ARBA" id="ARBA00022842"/>
    </source>
</evidence>
<dbReference type="PROSITE" id="PS51273">
    <property type="entry name" value="GATASE_TYPE_1"/>
    <property type="match status" value="1"/>
</dbReference>
<dbReference type="Gene3D" id="3.40.50.880">
    <property type="match status" value="1"/>
</dbReference>
<comment type="function">
    <text evidence="11 12">Catalyzes the ATP-dependent amination of UTP to CTP with either L-glutamine or ammonia as the source of nitrogen. Regulates intracellular CTP levels through interactions with the four ribonucleotide triphosphates.</text>
</comment>
<feature type="region of interest" description="Amidoligase domain" evidence="12">
    <location>
        <begin position="1"/>
        <end position="268"/>
    </location>
</feature>
<evidence type="ECO:0000313" key="16">
    <source>
        <dbReference type="EMBL" id="CDX49354.1"/>
    </source>
</evidence>
<dbReference type="SUPFAM" id="SSF52540">
    <property type="entry name" value="P-loop containing nucleoside triphosphate hydrolases"/>
    <property type="match status" value="1"/>
</dbReference>
<evidence type="ECO:0000256" key="10">
    <source>
        <dbReference type="ARBA" id="ARBA00047781"/>
    </source>
</evidence>
<evidence type="ECO:0000256" key="2">
    <source>
        <dbReference type="ARBA" id="ARBA00007533"/>
    </source>
</evidence>
<evidence type="ECO:0000256" key="3">
    <source>
        <dbReference type="ARBA" id="ARBA00022598"/>
    </source>
</evidence>
<dbReference type="InterPro" id="IPR029062">
    <property type="entry name" value="Class_I_gatase-like"/>
</dbReference>
<dbReference type="Proteomes" id="UP000046122">
    <property type="component" value="Unassembled WGS sequence"/>
</dbReference>
<keyword evidence="4 12" id="KW-0479">Metal-binding</keyword>
<dbReference type="GO" id="GO:0097268">
    <property type="term" value="C:cytoophidium"/>
    <property type="evidence" value="ECO:0007669"/>
    <property type="project" value="UniProtKB-ARBA"/>
</dbReference>
<feature type="active site" evidence="12">
    <location>
        <position position="517"/>
    </location>
</feature>
<keyword evidence="3 12" id="KW-0436">Ligase</keyword>
<comment type="caution">
    <text evidence="12">Lacks conserved residue(s) required for the propagation of feature annotation.</text>
</comment>
<dbReference type="HAMAP" id="MF_01227">
    <property type="entry name" value="PyrG"/>
    <property type="match status" value="1"/>
</dbReference>
<comment type="miscellaneous">
    <text evidence="12">CTPSs have evolved a hybrid strategy for distinguishing between UTP and CTP. The overlapping regions of the product feedback inhibitory and substrate sites recognize a common feature in both compounds, the triphosphate moiety. To differentiate isosteric substrate and product pyrimidine rings, an additional pocket far from the expected kinase/ligase catalytic site, specifically recognizes the cytosine and ribose portions of the product inhibitor.</text>
</comment>
<evidence type="ECO:0000256" key="5">
    <source>
        <dbReference type="ARBA" id="ARBA00022741"/>
    </source>
</evidence>
<evidence type="ECO:0000256" key="4">
    <source>
        <dbReference type="ARBA" id="ARBA00022723"/>
    </source>
</evidence>
<keyword evidence="7 12" id="KW-0460">Magnesium</keyword>
<comment type="similarity">
    <text evidence="2 12">Belongs to the CTP synthase family.</text>
</comment>
<evidence type="ECO:0000256" key="6">
    <source>
        <dbReference type="ARBA" id="ARBA00022840"/>
    </source>
</evidence>
<dbReference type="GO" id="GO:0044210">
    <property type="term" value="P:'de novo' CTP biosynthetic process"/>
    <property type="evidence" value="ECO:0007669"/>
    <property type="project" value="UniProtKB-UniRule"/>
</dbReference>
<dbReference type="Proteomes" id="UP000045285">
    <property type="component" value="Unassembled WGS sequence"/>
</dbReference>
<comment type="catalytic activity">
    <reaction evidence="12">
        <text>L-glutamine + H2O = L-glutamate + NH4(+)</text>
        <dbReference type="Rhea" id="RHEA:15889"/>
        <dbReference type="ChEBI" id="CHEBI:15377"/>
        <dbReference type="ChEBI" id="CHEBI:28938"/>
        <dbReference type="ChEBI" id="CHEBI:29985"/>
        <dbReference type="ChEBI" id="CHEBI:58359"/>
    </reaction>
</comment>
<dbReference type="STRING" id="69974.MPLDJ20_240126"/>
<feature type="binding site" evidence="12">
    <location>
        <position position="407"/>
    </location>
    <ligand>
        <name>L-glutamine</name>
        <dbReference type="ChEBI" id="CHEBI:58359"/>
    </ligand>
</feature>
<accession>A0A090DGG9</accession>
<keyword evidence="6 12" id="KW-0067">ATP-binding</keyword>
<feature type="binding site" evidence="12">
    <location>
        <begin position="189"/>
        <end position="194"/>
    </location>
    <ligand>
        <name>UTP</name>
        <dbReference type="ChEBI" id="CHEBI:46398"/>
    </ligand>
</feature>
<evidence type="ECO:0000313" key="17">
    <source>
        <dbReference type="Proteomes" id="UP000045285"/>
    </source>
</evidence>
<feature type="binding site" evidence="12">
    <location>
        <position position="16"/>
    </location>
    <ligand>
        <name>UTP</name>
        <dbReference type="ChEBI" id="CHEBI:46398"/>
    </ligand>
</feature>
<comment type="catalytic activity">
    <reaction evidence="12">
        <text>UTP + NH4(+) + ATP = CTP + ADP + phosphate + 2 H(+)</text>
        <dbReference type="Rhea" id="RHEA:16597"/>
        <dbReference type="ChEBI" id="CHEBI:15378"/>
        <dbReference type="ChEBI" id="CHEBI:28938"/>
        <dbReference type="ChEBI" id="CHEBI:30616"/>
        <dbReference type="ChEBI" id="CHEBI:37563"/>
        <dbReference type="ChEBI" id="CHEBI:43474"/>
        <dbReference type="ChEBI" id="CHEBI:46398"/>
        <dbReference type="ChEBI" id="CHEBI:456216"/>
    </reaction>
</comment>
<feature type="binding site" evidence="12">
    <location>
        <begin position="17"/>
        <end position="22"/>
    </location>
    <ligand>
        <name>ATP</name>
        <dbReference type="ChEBI" id="CHEBI:30616"/>
    </ligand>
</feature>
<comment type="subunit">
    <text evidence="12">Homotetramer.</text>
</comment>
<feature type="binding site" evidence="12">
    <location>
        <position position="225"/>
    </location>
    <ligand>
        <name>CTP</name>
        <dbReference type="ChEBI" id="CHEBI:37563"/>
        <note>allosteric inhibitor</note>
    </ligand>
</feature>
<evidence type="ECO:0000313" key="15">
    <source>
        <dbReference type="EMBL" id="CDX14871.1"/>
    </source>
</evidence>
<dbReference type="InterPro" id="IPR033828">
    <property type="entry name" value="GATase1_CTP_Synthase"/>
</dbReference>
<comment type="activity regulation">
    <text evidence="12">Allosterically activated by GTP, when glutamine is the substrate; GTP has no effect on the reaction when ammonia is the substrate. The allosteric effector GTP functions by stabilizing the protein conformation that binds the tetrahedral intermediate(s) formed during glutamine hydrolysis. Inhibited by the product CTP, via allosteric rather than competitive inhibition.</text>
</comment>
<reference evidence="15 18" key="2">
    <citation type="submission" date="2014-08" db="EMBL/GenBank/DDBJ databases">
        <authorList>
            <person name="Moulin Lionel"/>
        </authorList>
    </citation>
    <scope>NUCLEOTIDE SEQUENCE [LARGE SCALE GENOMIC DNA]</scope>
</reference>
<gene>
    <name evidence="12 15" type="primary">pyrG</name>
    <name evidence="15" type="ORF">MPL3356_160169</name>
    <name evidence="16" type="ORF">MPL3365_100002</name>
</gene>
<dbReference type="InterPro" id="IPR027417">
    <property type="entry name" value="P-loop_NTPase"/>
</dbReference>
<proteinExistence type="inferred from homology"/>
<organism evidence="15 17">
    <name type="scientific">Mesorhizobium plurifarium</name>
    <dbReference type="NCBI Taxonomy" id="69974"/>
    <lineage>
        <taxon>Bacteria</taxon>
        <taxon>Pseudomonadati</taxon>
        <taxon>Pseudomonadota</taxon>
        <taxon>Alphaproteobacteria</taxon>
        <taxon>Hyphomicrobiales</taxon>
        <taxon>Phyllobacteriaceae</taxon>
        <taxon>Mesorhizobium</taxon>
    </lineage>
</organism>
<keyword evidence="17" id="KW-1185">Reference proteome</keyword>
<evidence type="ECO:0000259" key="14">
    <source>
        <dbReference type="Pfam" id="PF06418"/>
    </source>
</evidence>
<sequence length="545" mass="60372">MTPMARYVFITGGVVSSLGKGIAAAALGALLQARGYRARIKKLDPYLNVDPGTMSPYQHGEVFVTDDGAETDLDLGHYERFTGRSANQQDNITTGRIYKNIIERERRGDYLGATVQVIPHVTDEIKHFVLDGNDDYDFVLCEIGGTVGDIEAMPFLEAIRQLGNDLPRNNAVYVHLTLMPYIPTAGELKTKPTQHSVKELRGIGIAPDILLVRADRPIPKEERRKLSLFCNVRESAVIQALDVPHIYDVPMAYHQEGLDSEVLAAFGIDPAPKPRMEPWQALSKRIHNPEGEVTIAVVGKYTGLKDAYKSLIEALSHGGLANRVKVKLDWIESEIFEKEDPAPWLEKVHGILVPGGFGERGSEGKILAAKFARERKVPYFGICFGMQMACIEAARSLAGVDHASSTEFGPTDEPVVGLMTEWLKGNMLEKRRATGDLGGTMRLGAYQAELAKGSKIADIYGDTQISERHRHRYEVNIDYKQRLEDCGLVFAGMSPDGVLPETVEYPDHPWFIGVQYHPELKSRPLDPHPLFASFISAAVDQSRLV</sequence>
<comment type="pathway">
    <text evidence="1 12">Pyrimidine metabolism; CTP biosynthesis via de novo pathway; CTP from UDP: step 2/2.</text>
</comment>
<dbReference type="GO" id="GO:0042802">
    <property type="term" value="F:identical protein binding"/>
    <property type="evidence" value="ECO:0007669"/>
    <property type="project" value="TreeGrafter"/>
</dbReference>
<dbReference type="AlphaFoldDB" id="A0A090DGG9"/>
<feature type="domain" description="Glutamine amidotransferase" evidence="13">
    <location>
        <begin position="304"/>
        <end position="536"/>
    </location>
</feature>
<feature type="binding site" evidence="12">
    <location>
        <position position="243"/>
    </location>
    <ligand>
        <name>ATP</name>
        <dbReference type="ChEBI" id="CHEBI:30616"/>
    </ligand>
</feature>
<evidence type="ECO:0000256" key="8">
    <source>
        <dbReference type="ARBA" id="ARBA00022962"/>
    </source>
</evidence>